<feature type="compositionally biased region" description="Polar residues" evidence="1">
    <location>
        <begin position="107"/>
        <end position="129"/>
    </location>
</feature>
<proteinExistence type="predicted"/>
<accession>A0A381Z009</accession>
<dbReference type="AlphaFoldDB" id="A0A381Z009"/>
<gene>
    <name evidence="3" type="ORF">METZ01_LOCUS135348</name>
</gene>
<name>A0A381Z009_9ZZZZ</name>
<protein>
    <recommendedName>
        <fullName evidence="4">Tetratricopeptide repeat-like domain-containing protein</fullName>
    </recommendedName>
</protein>
<evidence type="ECO:0000256" key="2">
    <source>
        <dbReference type="SAM" id="Phobius"/>
    </source>
</evidence>
<dbReference type="InterPro" id="IPR011990">
    <property type="entry name" value="TPR-like_helical_dom_sf"/>
</dbReference>
<dbReference type="SUPFAM" id="SSF48452">
    <property type="entry name" value="TPR-like"/>
    <property type="match status" value="1"/>
</dbReference>
<dbReference type="Gene3D" id="1.25.40.10">
    <property type="entry name" value="Tetratricopeptide repeat domain"/>
    <property type="match status" value="1"/>
</dbReference>
<dbReference type="EMBL" id="UINC01019479">
    <property type="protein sequence ID" value="SVA82494.1"/>
    <property type="molecule type" value="Genomic_DNA"/>
</dbReference>
<feature type="transmembrane region" description="Helical" evidence="2">
    <location>
        <begin position="36"/>
        <end position="56"/>
    </location>
</feature>
<evidence type="ECO:0000313" key="3">
    <source>
        <dbReference type="EMBL" id="SVA82494.1"/>
    </source>
</evidence>
<keyword evidence="2" id="KW-1133">Transmembrane helix</keyword>
<evidence type="ECO:0000256" key="1">
    <source>
        <dbReference type="SAM" id="MobiDB-lite"/>
    </source>
</evidence>
<keyword evidence="2" id="KW-0812">Transmembrane</keyword>
<feature type="region of interest" description="Disordered" evidence="1">
    <location>
        <begin position="86"/>
        <end position="129"/>
    </location>
</feature>
<feature type="non-terminal residue" evidence="3">
    <location>
        <position position="217"/>
    </location>
</feature>
<sequence length="217" mass="23272">MSAKSLRRKDLNLKHDELVSLTARVTQWLVDHGRRIGWLLLVLALVVSIVLGVRFAHQRQETQAAELLAAAMEVFRAPVIPTELAPSLDQVAGSPAESGTDMESPESPGTDSETSASGSLESASTTDSAMTDLQFRTEAEKCHAALDRFEPIVERYGNTPSGRVAAFYAADCQVRLGSIDAAVAAFTQAAEARGSLVSAMALYRLGQLERGRDNAEA</sequence>
<keyword evidence="2" id="KW-0472">Membrane</keyword>
<evidence type="ECO:0008006" key="4">
    <source>
        <dbReference type="Google" id="ProtNLM"/>
    </source>
</evidence>
<reference evidence="3" key="1">
    <citation type="submission" date="2018-05" db="EMBL/GenBank/DDBJ databases">
        <authorList>
            <person name="Lanie J.A."/>
            <person name="Ng W.-L."/>
            <person name="Kazmierczak K.M."/>
            <person name="Andrzejewski T.M."/>
            <person name="Davidsen T.M."/>
            <person name="Wayne K.J."/>
            <person name="Tettelin H."/>
            <person name="Glass J.I."/>
            <person name="Rusch D."/>
            <person name="Podicherti R."/>
            <person name="Tsui H.-C.T."/>
            <person name="Winkler M.E."/>
        </authorList>
    </citation>
    <scope>NUCLEOTIDE SEQUENCE</scope>
</reference>
<organism evidence="3">
    <name type="scientific">marine metagenome</name>
    <dbReference type="NCBI Taxonomy" id="408172"/>
    <lineage>
        <taxon>unclassified sequences</taxon>
        <taxon>metagenomes</taxon>
        <taxon>ecological metagenomes</taxon>
    </lineage>
</organism>